<evidence type="ECO:0000313" key="5">
    <source>
        <dbReference type="Proteomes" id="UP001521137"/>
    </source>
</evidence>
<feature type="domain" description="Solute-binding protein family 3/N-terminal" evidence="3">
    <location>
        <begin position="4"/>
        <end position="122"/>
    </location>
</feature>
<dbReference type="PANTHER" id="PTHR35936">
    <property type="entry name" value="MEMBRANE-BOUND LYTIC MUREIN TRANSGLYCOSYLASE F"/>
    <property type="match status" value="1"/>
</dbReference>
<keyword evidence="2" id="KW-0732">Signal</keyword>
<accession>A0ABS9DCK8</accession>
<dbReference type="PANTHER" id="PTHR35936:SF35">
    <property type="entry name" value="L-CYSTINE-BINDING PROTEIN TCYJ"/>
    <property type="match status" value="1"/>
</dbReference>
<reference evidence="4 5" key="1">
    <citation type="submission" date="2022-01" db="EMBL/GenBank/DDBJ databases">
        <title>Paraglaciecola sp. G1-23.</title>
        <authorList>
            <person name="Jin M.S."/>
            <person name="Han D.M."/>
            <person name="Kim H.M."/>
            <person name="Jeon C.O."/>
        </authorList>
    </citation>
    <scope>NUCLEOTIDE SEQUENCE [LARGE SCALE GENOMIC DNA]</scope>
    <source>
        <strain evidence="4 5">G1-23</strain>
    </source>
</reference>
<evidence type="ECO:0000313" key="4">
    <source>
        <dbReference type="EMBL" id="MCF2949762.1"/>
    </source>
</evidence>
<dbReference type="Gene3D" id="3.40.190.10">
    <property type="entry name" value="Periplasmic binding protein-like II"/>
    <property type="match status" value="2"/>
</dbReference>
<evidence type="ECO:0000256" key="2">
    <source>
        <dbReference type="ARBA" id="ARBA00022729"/>
    </source>
</evidence>
<protein>
    <submittedName>
        <fullName evidence="4">Transporter substrate-binding domain-containing protein</fullName>
    </submittedName>
</protein>
<gene>
    <name evidence="4" type="ORF">L0668_16710</name>
</gene>
<comment type="caution">
    <text evidence="4">The sequence shown here is derived from an EMBL/GenBank/DDBJ whole genome shotgun (WGS) entry which is preliminary data.</text>
</comment>
<organism evidence="4 5">
    <name type="scientific">Paraglaciecola algarum</name>
    <dbReference type="NCBI Taxonomy" id="3050085"/>
    <lineage>
        <taxon>Bacteria</taxon>
        <taxon>Pseudomonadati</taxon>
        <taxon>Pseudomonadota</taxon>
        <taxon>Gammaproteobacteria</taxon>
        <taxon>Alteromonadales</taxon>
        <taxon>Alteromonadaceae</taxon>
        <taxon>Paraglaciecola</taxon>
    </lineage>
</organism>
<proteinExistence type="inferred from homology"/>
<dbReference type="Pfam" id="PF00497">
    <property type="entry name" value="SBP_bac_3"/>
    <property type="match status" value="1"/>
</dbReference>
<keyword evidence="5" id="KW-1185">Reference proteome</keyword>
<dbReference type="InterPro" id="IPR001638">
    <property type="entry name" value="Solute-binding_3/MltF_N"/>
</dbReference>
<evidence type="ECO:0000259" key="3">
    <source>
        <dbReference type="Pfam" id="PF00497"/>
    </source>
</evidence>
<name>A0ABS9DCK8_9ALTE</name>
<sequence length="209" mass="24145">MIYKSGTYTGRNAVVVRLLATSIKKDIDFKPCSFGQCLNMMEQGKADLIVDIRQTPERQNYLQYLETPLYSEVLQMNYYSLHDDPKIIQSYQDLKNLNIGVLGGASYYNPFDQDKSLNKTETNNHQQLVTMLLRKRIDVFIGREESIKAQAEKYIYENKIKIAPYKIKQKVAAYIAISKKSSLVNYSNVLSKNLISILNREEIKPLFPQ</sequence>
<dbReference type="Proteomes" id="UP001521137">
    <property type="component" value="Unassembled WGS sequence"/>
</dbReference>
<dbReference type="SUPFAM" id="SSF53850">
    <property type="entry name" value="Periplasmic binding protein-like II"/>
    <property type="match status" value="1"/>
</dbReference>
<comment type="similarity">
    <text evidence="1">Belongs to the bacterial solute-binding protein 3 family.</text>
</comment>
<dbReference type="EMBL" id="JAKGAS010000010">
    <property type="protein sequence ID" value="MCF2949762.1"/>
    <property type="molecule type" value="Genomic_DNA"/>
</dbReference>
<evidence type="ECO:0000256" key="1">
    <source>
        <dbReference type="ARBA" id="ARBA00010333"/>
    </source>
</evidence>